<feature type="region of interest" description="Disordered" evidence="1">
    <location>
        <begin position="273"/>
        <end position="301"/>
    </location>
</feature>
<keyword evidence="2" id="KW-0472">Membrane</keyword>
<dbReference type="Pfam" id="PF06022">
    <property type="entry name" value="Cir_Bir_Yir"/>
    <property type="match status" value="1"/>
</dbReference>
<evidence type="ECO:0000313" key="4">
    <source>
        <dbReference type="Proteomes" id="UP000195879"/>
    </source>
</evidence>
<keyword evidence="2" id="KW-0812">Transmembrane</keyword>
<feature type="region of interest" description="Disordered" evidence="1">
    <location>
        <begin position="239"/>
        <end position="260"/>
    </location>
</feature>
<feature type="transmembrane region" description="Helical" evidence="2">
    <location>
        <begin position="514"/>
        <end position="535"/>
    </location>
</feature>
<gene>
    <name evidence="3" type="ORF">PCHDK_000523700</name>
</gene>
<proteinExistence type="predicted"/>
<evidence type="ECO:0000256" key="1">
    <source>
        <dbReference type="SAM" id="MobiDB-lite"/>
    </source>
</evidence>
<accession>A0A1D3L9M1</accession>
<dbReference type="AlphaFoldDB" id="A0A1D3L9M1"/>
<dbReference type="EMBL" id="FMIO01000343">
    <property type="protein sequence ID" value="SCL91057.1"/>
    <property type="molecule type" value="Genomic_DNA"/>
</dbReference>
<protein>
    <submittedName>
        <fullName evidence="3">Plasmodium variant antigen protein Cir/Yir/Bir, putative</fullName>
    </submittedName>
</protein>
<dbReference type="InterPro" id="IPR006477">
    <property type="entry name" value="Yir_bir_cir"/>
</dbReference>
<organism evidence="3 4">
    <name type="scientific">Plasmodium chabaudi adami</name>
    <dbReference type="NCBI Taxonomy" id="5826"/>
    <lineage>
        <taxon>Eukaryota</taxon>
        <taxon>Sar</taxon>
        <taxon>Alveolata</taxon>
        <taxon>Apicomplexa</taxon>
        <taxon>Aconoidasida</taxon>
        <taxon>Haemosporida</taxon>
        <taxon>Plasmodiidae</taxon>
        <taxon>Plasmodium</taxon>
        <taxon>Plasmodium (Vinckeia)</taxon>
    </lineage>
</organism>
<evidence type="ECO:0000313" key="3">
    <source>
        <dbReference type="EMBL" id="SCL91057.1"/>
    </source>
</evidence>
<feature type="compositionally biased region" description="Polar residues" evidence="1">
    <location>
        <begin position="248"/>
        <end position="260"/>
    </location>
</feature>
<evidence type="ECO:0000256" key="2">
    <source>
        <dbReference type="SAM" id="Phobius"/>
    </source>
</evidence>
<keyword evidence="2" id="KW-1133">Transmembrane helix</keyword>
<sequence length="582" mass="65067">MSKQVCEAINEIDKNVVFDSKSQEYTLKDQIYGVYCSPSRKGEKGQCDSGGKLLGSAFIALLKMFDNAEDYEEILKNDRLSEYAILWLNYKLNQYKTTYIRVYSIYDMLTRNKWFGKHYHSLKEKTGVMKIYFSYLNGLYALLKGICNTITKCNEDPSNTSECLKQAQNSVKIYQYLSKNCPWYKDCILYCNILSHLKNDYDKFREKYKTHNLPELKLPDGEQSCECLCKSKEQKFNAKKTESENSKMDTSPTNSLSGQSSDILIGTQEVPLPGEEGHRNESDSIPYKPVNSANKLKGKKGGPPVILGFQRKLRNKLQGLEGGSNGQYDVSVDKSSAFETVGEISPKIKGLGGYVKKIIGGKQRLKGEEGESLGMSGAQPGLRYSLPGLDGEFYGPYRGLSGQTHKLAGLNGEYLGTSGAQTNLVDGSNGQHDILIGQSSEFKGDDESLDIKYGFPHFKIESKNSSTTIEDNVNPHLDIPSLIVDAPLGYPNHAHSNSVSSSDSNSGSNLGNNIIYIVVPFVVILVILGISYKWVEIRRKNMLKKAQSIKRVINLCDEKNNENEVINTFIKNKKRPNYKLGL</sequence>
<name>A0A1D3L9M1_PLACE</name>
<reference evidence="3 4" key="1">
    <citation type="submission" date="2016-08" db="EMBL/GenBank/DDBJ databases">
        <authorList>
            <consortium name="Pathogen Informatics"/>
        </authorList>
    </citation>
    <scope>NUCLEOTIDE SEQUENCE [LARGE SCALE GENOMIC DNA]</scope>
    <source>
        <strain evidence="3 4">DK</strain>
    </source>
</reference>
<dbReference type="Proteomes" id="UP000195879">
    <property type="component" value="Unassembled WGS sequence"/>
</dbReference>